<feature type="region of interest" description="Disordered" evidence="2">
    <location>
        <begin position="375"/>
        <end position="579"/>
    </location>
</feature>
<dbReference type="Gene3D" id="2.60.40.640">
    <property type="match status" value="2"/>
</dbReference>
<dbReference type="OMA" id="HTHYHAT"/>
<dbReference type="Pfam" id="PF02752">
    <property type="entry name" value="Arrestin_C"/>
    <property type="match status" value="1"/>
</dbReference>
<evidence type="ECO:0000313" key="4">
    <source>
        <dbReference type="EnsemblMetazoa" id="XP_038071461.1"/>
    </source>
</evidence>
<dbReference type="InterPro" id="IPR011021">
    <property type="entry name" value="Arrestin-like_N"/>
</dbReference>
<dbReference type="SUPFAM" id="SSF81296">
    <property type="entry name" value="E set domains"/>
    <property type="match status" value="2"/>
</dbReference>
<protein>
    <recommendedName>
        <fullName evidence="3">Arrestin C-terminal-like domain-containing protein</fullName>
    </recommendedName>
</protein>
<dbReference type="GeneID" id="119740271"/>
<name>A0A914B5E4_PATMI</name>
<dbReference type="Pfam" id="PF00339">
    <property type="entry name" value="Arrestin_N"/>
    <property type="match status" value="1"/>
</dbReference>
<feature type="compositionally biased region" description="Low complexity" evidence="2">
    <location>
        <begin position="509"/>
        <end position="527"/>
    </location>
</feature>
<feature type="compositionally biased region" description="Pro residues" evidence="2">
    <location>
        <begin position="469"/>
        <end position="500"/>
    </location>
</feature>
<comment type="similarity">
    <text evidence="1">Belongs to the arrestin family.</text>
</comment>
<sequence>MGKLKTFVIVFDGDDLDVFSSGDVISGYIKIVLAAPKDDVKSIKIKFKGKAHTHWSEGSGDDKKTYEGNETYFKDKITCWGKDDSGKRVLEEGEHRFPFSFKIPDVPLPFPFESSVGWIRYKVMCKIDRPWKFDHETQRLFTVTGQPIDLGQIPMAMYPVSESDTNTVCCCCCATGPIITNASVDKAGYVPGETMFVFGTVENNSTRKILCLNVRLKQYVKFFSSSGRHSTSREYNVMKEKAPGCEEGETARMDWKPHIIPPIPPTGPQGCNIIKIGYAVHFEGDIENTPFDAEVFLPITIGTVPVYRPVYPDPTAVVVHQPASNVLPPPSYEVAIDGLQEIPSKSGHDYTFGKLMYAPQYPTYNLPAMPPTWDPAHPPPVGDPTYPPGGYPPPDQPGYPPATGYPPAGAEGYPPPAAAGAQGYPPPDGAQGYPPPAGAQGYPPPAGAQSYPPPAGAVVNQPTAGAQGYPPPAGAQGYPPPAGAQSYPPPAGAQSYPPPAGAVVNQPTAGAQGYPPPAGAEGYPSPADGEVNQPPAGAEIDPPPADGEGNPSPAEPAGEGSGEEKPLLEETEGIELHKI</sequence>
<dbReference type="PANTHER" id="PTHR11188">
    <property type="entry name" value="ARRESTIN DOMAIN CONTAINING PROTEIN"/>
    <property type="match status" value="1"/>
</dbReference>
<dbReference type="RefSeq" id="XP_038071461.1">
    <property type="nucleotide sequence ID" value="XM_038215533.1"/>
</dbReference>
<dbReference type="Proteomes" id="UP000887568">
    <property type="component" value="Unplaced"/>
</dbReference>
<feature type="compositionally biased region" description="Pro residues" evidence="2">
    <location>
        <begin position="375"/>
        <end position="404"/>
    </location>
</feature>
<dbReference type="AlphaFoldDB" id="A0A914B5E4"/>
<feature type="compositionally biased region" description="Basic and acidic residues" evidence="2">
    <location>
        <begin position="562"/>
        <end position="579"/>
    </location>
</feature>
<feature type="compositionally biased region" description="Pro residues" evidence="2">
    <location>
        <begin position="424"/>
        <end position="455"/>
    </location>
</feature>
<dbReference type="PANTHER" id="PTHR11188:SF176">
    <property type="entry name" value="ARRESTIN DOMAIN-CONTAINING PROTEIN 1"/>
    <property type="match status" value="1"/>
</dbReference>
<reference evidence="4" key="1">
    <citation type="submission" date="2022-11" db="UniProtKB">
        <authorList>
            <consortium name="EnsemblMetazoa"/>
        </authorList>
    </citation>
    <scope>IDENTIFICATION</scope>
</reference>
<dbReference type="InterPro" id="IPR011022">
    <property type="entry name" value="Arrestin_C-like"/>
</dbReference>
<feature type="domain" description="Arrestin C-terminal-like" evidence="3">
    <location>
        <begin position="174"/>
        <end position="306"/>
    </location>
</feature>
<keyword evidence="5" id="KW-1185">Reference proteome</keyword>
<dbReference type="OrthoDB" id="2333384at2759"/>
<feature type="compositionally biased region" description="Low complexity" evidence="2">
    <location>
        <begin position="405"/>
        <end position="423"/>
    </location>
</feature>
<accession>A0A914B5E4</accession>
<dbReference type="InterPro" id="IPR014752">
    <property type="entry name" value="Arrestin-like_C"/>
</dbReference>
<dbReference type="InterPro" id="IPR050357">
    <property type="entry name" value="Arrestin_domain-protein"/>
</dbReference>
<evidence type="ECO:0000256" key="2">
    <source>
        <dbReference type="SAM" id="MobiDB-lite"/>
    </source>
</evidence>
<evidence type="ECO:0000259" key="3">
    <source>
        <dbReference type="SMART" id="SM01017"/>
    </source>
</evidence>
<dbReference type="SMART" id="SM01017">
    <property type="entry name" value="Arrestin_C"/>
    <property type="match status" value="1"/>
</dbReference>
<organism evidence="4 5">
    <name type="scientific">Patiria miniata</name>
    <name type="common">Bat star</name>
    <name type="synonym">Asterina miniata</name>
    <dbReference type="NCBI Taxonomy" id="46514"/>
    <lineage>
        <taxon>Eukaryota</taxon>
        <taxon>Metazoa</taxon>
        <taxon>Echinodermata</taxon>
        <taxon>Eleutherozoa</taxon>
        <taxon>Asterozoa</taxon>
        <taxon>Asteroidea</taxon>
        <taxon>Valvatacea</taxon>
        <taxon>Valvatida</taxon>
        <taxon>Asterinidae</taxon>
        <taxon>Patiria</taxon>
    </lineage>
</organism>
<dbReference type="InterPro" id="IPR014756">
    <property type="entry name" value="Ig_E-set"/>
</dbReference>
<dbReference type="EnsemblMetazoa" id="XM_038215533.1">
    <property type="protein sequence ID" value="XP_038071461.1"/>
    <property type="gene ID" value="LOC119740271"/>
</dbReference>
<evidence type="ECO:0000313" key="5">
    <source>
        <dbReference type="Proteomes" id="UP000887568"/>
    </source>
</evidence>
<proteinExistence type="inferred from homology"/>
<evidence type="ECO:0000256" key="1">
    <source>
        <dbReference type="ARBA" id="ARBA00005298"/>
    </source>
</evidence>
<dbReference type="GO" id="GO:0015031">
    <property type="term" value="P:protein transport"/>
    <property type="evidence" value="ECO:0007669"/>
    <property type="project" value="TreeGrafter"/>
</dbReference>
<dbReference type="GO" id="GO:0005737">
    <property type="term" value="C:cytoplasm"/>
    <property type="evidence" value="ECO:0007669"/>
    <property type="project" value="TreeGrafter"/>
</dbReference>